<organism evidence="2 3">
    <name type="scientific">Rufibacter roseus</name>
    <dbReference type="NCBI Taxonomy" id="1567108"/>
    <lineage>
        <taxon>Bacteria</taxon>
        <taxon>Pseudomonadati</taxon>
        <taxon>Bacteroidota</taxon>
        <taxon>Cytophagia</taxon>
        <taxon>Cytophagales</taxon>
        <taxon>Hymenobacteraceae</taxon>
        <taxon>Rufibacter</taxon>
    </lineage>
</organism>
<keyword evidence="3" id="KW-1185">Reference proteome</keyword>
<dbReference type="RefSeq" id="WP_066615468.1">
    <property type="nucleotide sequence ID" value="NZ_JBHSYQ010000003.1"/>
</dbReference>
<feature type="chain" id="PRO_5045181907" description="T9SS type A sorting domain-containing protein" evidence="1">
    <location>
        <begin position="27"/>
        <end position="138"/>
    </location>
</feature>
<sequence length="138" mass="15180">MKLRKNYLTALLAPALVAMAMMPAPAQVNSAANLSKDTIAMETGTETPVRRETLSGIDLYPLKKTDNVFMLSFQQDLKEDGVLEFKNASGKVLFTKPVTAGDHTLAPPMRLGKLGAGIYLVEVKTPTTVYWKKLRVRL</sequence>
<dbReference type="EMBL" id="JBHSYQ010000003">
    <property type="protein sequence ID" value="MFC6997273.1"/>
    <property type="molecule type" value="Genomic_DNA"/>
</dbReference>
<accession>A0ABW2DJS2</accession>
<name>A0ABW2DJS2_9BACT</name>
<keyword evidence="1" id="KW-0732">Signal</keyword>
<evidence type="ECO:0000313" key="3">
    <source>
        <dbReference type="Proteomes" id="UP001596405"/>
    </source>
</evidence>
<comment type="caution">
    <text evidence="2">The sequence shown here is derived from an EMBL/GenBank/DDBJ whole genome shotgun (WGS) entry which is preliminary data.</text>
</comment>
<protein>
    <recommendedName>
        <fullName evidence="4">T9SS type A sorting domain-containing protein</fullName>
    </recommendedName>
</protein>
<evidence type="ECO:0008006" key="4">
    <source>
        <dbReference type="Google" id="ProtNLM"/>
    </source>
</evidence>
<dbReference type="Proteomes" id="UP001596405">
    <property type="component" value="Unassembled WGS sequence"/>
</dbReference>
<evidence type="ECO:0000256" key="1">
    <source>
        <dbReference type="SAM" id="SignalP"/>
    </source>
</evidence>
<feature type="signal peptide" evidence="1">
    <location>
        <begin position="1"/>
        <end position="26"/>
    </location>
</feature>
<evidence type="ECO:0000313" key="2">
    <source>
        <dbReference type="EMBL" id="MFC6997273.1"/>
    </source>
</evidence>
<proteinExistence type="predicted"/>
<reference evidence="3" key="1">
    <citation type="journal article" date="2019" name="Int. J. Syst. Evol. Microbiol.">
        <title>The Global Catalogue of Microorganisms (GCM) 10K type strain sequencing project: providing services to taxonomists for standard genome sequencing and annotation.</title>
        <authorList>
            <consortium name="The Broad Institute Genomics Platform"/>
            <consortium name="The Broad Institute Genome Sequencing Center for Infectious Disease"/>
            <person name="Wu L."/>
            <person name="Ma J."/>
        </authorList>
    </citation>
    <scope>NUCLEOTIDE SEQUENCE [LARGE SCALE GENOMIC DNA]</scope>
    <source>
        <strain evidence="3">CGMCC 4.7393</strain>
    </source>
</reference>
<gene>
    <name evidence="2" type="ORF">ACFQHR_06530</name>
</gene>